<dbReference type="Proteomes" id="UP000305398">
    <property type="component" value="Chromosome"/>
</dbReference>
<feature type="region of interest" description="Disordered" evidence="1">
    <location>
        <begin position="27"/>
        <end position="142"/>
    </location>
</feature>
<evidence type="ECO:0000256" key="1">
    <source>
        <dbReference type="SAM" id="MobiDB-lite"/>
    </source>
</evidence>
<evidence type="ECO:0000313" key="4">
    <source>
        <dbReference type="Proteomes" id="UP000305398"/>
    </source>
</evidence>
<accession>A0A5B8A1T0</accession>
<dbReference type="AlphaFoldDB" id="A0A5B8A1T0"/>
<name>A0A5B8A1T0_9BACT</name>
<feature type="compositionally biased region" description="Basic residues" evidence="1">
    <location>
        <begin position="110"/>
        <end position="126"/>
    </location>
</feature>
<reference evidence="3 4" key="1">
    <citation type="submission" date="2019-06" db="EMBL/GenBank/DDBJ databases">
        <authorList>
            <person name="Srinivasan S."/>
        </authorList>
    </citation>
    <scope>NUCLEOTIDE SEQUENCE [LARGE SCALE GENOMIC DNA]</scope>
    <source>
        <strain evidence="3 4">17J68-5</strain>
    </source>
</reference>
<feature type="signal peptide" evidence="2">
    <location>
        <begin position="1"/>
        <end position="22"/>
    </location>
</feature>
<feature type="chain" id="PRO_5022735547" description="DUF4890 domain-containing protein" evidence="2">
    <location>
        <begin position="23"/>
        <end position="153"/>
    </location>
</feature>
<dbReference type="RefSeq" id="WP_139515792.1">
    <property type="nucleotide sequence ID" value="NZ_CP040896.1"/>
</dbReference>
<evidence type="ECO:0000313" key="3">
    <source>
        <dbReference type="EMBL" id="QDA60616.1"/>
    </source>
</evidence>
<organism evidence="3 4">
    <name type="scientific">Hymenobacter jejuensis</name>
    <dbReference type="NCBI Taxonomy" id="2502781"/>
    <lineage>
        <taxon>Bacteria</taxon>
        <taxon>Pseudomonadati</taxon>
        <taxon>Bacteroidota</taxon>
        <taxon>Cytophagia</taxon>
        <taxon>Cytophagales</taxon>
        <taxon>Hymenobacteraceae</taxon>
        <taxon>Hymenobacter</taxon>
    </lineage>
</organism>
<keyword evidence="2" id="KW-0732">Signal</keyword>
<proteinExistence type="predicted"/>
<keyword evidence="4" id="KW-1185">Reference proteome</keyword>
<sequence>MKKLLATALLVVSALLAQQAHAQTAMAPEIGTPPGSQPKETSARKNKKASGSDIARMQRRMSMNPDEAKRDQQLEILEARSGGGTANTSFGRGSGPARQYEKNSGGFVLRKFKDKRRGTARQKRGQLHAAPGIDPKGKPLKHKVKSKSHFLFF</sequence>
<evidence type="ECO:0008006" key="5">
    <source>
        <dbReference type="Google" id="ProtNLM"/>
    </source>
</evidence>
<dbReference type="OrthoDB" id="883664at2"/>
<dbReference type="EMBL" id="CP040896">
    <property type="protein sequence ID" value="QDA60616.1"/>
    <property type="molecule type" value="Genomic_DNA"/>
</dbReference>
<dbReference type="KEGG" id="hyj:FHG12_11115"/>
<evidence type="ECO:0000256" key="2">
    <source>
        <dbReference type="SAM" id="SignalP"/>
    </source>
</evidence>
<protein>
    <recommendedName>
        <fullName evidence="5">DUF4890 domain-containing protein</fullName>
    </recommendedName>
</protein>
<gene>
    <name evidence="3" type="ORF">FHG12_11115</name>
</gene>